<dbReference type="PANTHER" id="PTHR36220">
    <property type="entry name" value="UNNAMED PRODUCT"/>
    <property type="match status" value="1"/>
</dbReference>
<sequence length="1065" mass="108897">MEPAPMVYRAQERVSAWQVGQAITAPPARLAILGFNVSPAPVVGEESAMMEKMEAAAYATKAMVANTATPVILVTLGLPAQHVLLAVTMVLVTMGMLGRVFVCVTLAGQAQRAIPAHRAFFGSNCTACPSCGSGVCVDGLAGNGTCICDRGWGGAGCDACAANYFGSTCSVCVGCSLSVTSGAPHELATTTLPVNLQNPDNLVFTGSLALSSNELVLAAGASTDGEKGKKSGALSVWQRADVSIDFDTVTPIKLVDPDGASYDSLGLGYISLSSDGLILAAASNGDSEMGSSSGSILVWQRDSVSVNFSTVTPIKLVDPDGAKTDNLGGGGVSLSGSGLVLAASSFFDDDMGKDSGSVLVWQRSNLSSNFNAMPPVKLLDAEGRSYHKLGWGGVSLSADGLVLVAASHSDSKKGSSSGSVLVWQRPSLSTNLSTIIPVKLVDPNGASYDYLGVGSLRISANGLVISAGATAKDGIAYNSGAILVWMRTNMQESFNNVTPIVLVDPHGWASQNFGSGFADLSSNGAFLTAVANQYVVILTIEGRFASFKRLEYSYRTAGVILSPSGGVLFTAAQYGVHRGVAMFQQACPARWTGSACDECQKGFFGPSCSPCTCEHGVCADGVTGNGSCNCVYSTGSKCETIKSIKLVDPDGHDDDYLGRGGVTVSSNGLVLAAGAYEDDNEGSSSGSIVVWERPDLLTDFANSTVVKLVDPDGASSDYLGYGRVGMSSDGLVLAAGSHQDDNEGSNSGSVLVWQRSSTSVSLDSVTPVKLMDPNGAVGDNLGYAGVSVSADGLVLAAASYGSDVPMGSAGAALIWQRASASVDFSTVTPTKLYDPDAAVSDNLGYSTLSLSGNGLVLAVPTYMDDDKGSNSGSVSVWQRTALSIPFTSVTPVKLVDPNGQSSYNLGKGGVSLSFDGLVLVAASYAAAYMGSSTGAVLVWQRPNAGSNFSTTIPIVLVDEDAYNSDNLGNGGACVSSDGLVIASASHADDDKGLNSGSVIVWKRSDTGTPFNEVPSMKYTDSDGASNDYLGFGGVGLSSDGAVLAAAAHADTIMGPNSGSIVVFES</sequence>
<dbReference type="PROSITE" id="PS01248">
    <property type="entry name" value="EGF_LAM_1"/>
    <property type="match status" value="1"/>
</dbReference>
<dbReference type="SUPFAM" id="SSF82171">
    <property type="entry name" value="DPP6 N-terminal domain-like"/>
    <property type="match status" value="2"/>
</dbReference>
<evidence type="ECO:0000259" key="2">
    <source>
        <dbReference type="PROSITE" id="PS01248"/>
    </source>
</evidence>
<dbReference type="AlphaFoldDB" id="A0A7S3GCS0"/>
<dbReference type="Pfam" id="PF14312">
    <property type="entry name" value="FG-GAP_2"/>
    <property type="match status" value="1"/>
</dbReference>
<evidence type="ECO:0000313" key="3">
    <source>
        <dbReference type="EMBL" id="CAE0262155.1"/>
    </source>
</evidence>
<reference evidence="3" key="1">
    <citation type="submission" date="2021-01" db="EMBL/GenBank/DDBJ databases">
        <authorList>
            <person name="Corre E."/>
            <person name="Pelletier E."/>
            <person name="Niang G."/>
            <person name="Scheremetjew M."/>
            <person name="Finn R."/>
            <person name="Kale V."/>
            <person name="Holt S."/>
            <person name="Cochrane G."/>
            <person name="Meng A."/>
            <person name="Brown T."/>
            <person name="Cohen L."/>
        </authorList>
    </citation>
    <scope>NUCLEOTIDE SEQUENCE</scope>
    <source>
        <strain evidence="3">NIES-2562</strain>
    </source>
</reference>
<dbReference type="PROSITE" id="PS00022">
    <property type="entry name" value="EGF_1"/>
    <property type="match status" value="1"/>
</dbReference>
<dbReference type="CDD" id="cd00055">
    <property type="entry name" value="EGF_Lam"/>
    <property type="match status" value="1"/>
</dbReference>
<dbReference type="PANTHER" id="PTHR36220:SF1">
    <property type="entry name" value="GAMMA TUBULIN COMPLEX COMPONENT C-TERMINAL DOMAIN-CONTAINING PROTEIN"/>
    <property type="match status" value="1"/>
</dbReference>
<dbReference type="EMBL" id="HBIB01037434">
    <property type="protein sequence ID" value="CAE0262155.1"/>
    <property type="molecule type" value="Transcribed_RNA"/>
</dbReference>
<feature type="domain" description="Laminin EGF-like" evidence="2">
    <location>
        <begin position="146"/>
        <end position="175"/>
    </location>
</feature>
<evidence type="ECO:0008006" key="4">
    <source>
        <dbReference type="Google" id="ProtNLM"/>
    </source>
</evidence>
<name>A0A7S3GCS0_9EUKA</name>
<feature type="domain" description="EGF-like" evidence="1">
    <location>
        <begin position="146"/>
        <end position="157"/>
    </location>
</feature>
<protein>
    <recommendedName>
        <fullName evidence="4">EGF-like domain-containing protein</fullName>
    </recommendedName>
</protein>
<gene>
    <name evidence="3" type="ORF">PBIL07802_LOCUS24450</name>
</gene>
<dbReference type="InterPro" id="IPR013517">
    <property type="entry name" value="FG-GAP"/>
</dbReference>
<dbReference type="InterPro" id="IPR000742">
    <property type="entry name" value="EGF"/>
</dbReference>
<evidence type="ECO:0000259" key="1">
    <source>
        <dbReference type="PROSITE" id="PS00022"/>
    </source>
</evidence>
<dbReference type="InterPro" id="IPR002049">
    <property type="entry name" value="LE_dom"/>
</dbReference>
<accession>A0A7S3GCS0</accession>
<proteinExistence type="predicted"/>
<organism evidence="3">
    <name type="scientific">Palpitomonas bilix</name>
    <dbReference type="NCBI Taxonomy" id="652834"/>
    <lineage>
        <taxon>Eukaryota</taxon>
        <taxon>Eukaryota incertae sedis</taxon>
    </lineage>
</organism>